<dbReference type="Gene3D" id="3.30.530.20">
    <property type="match status" value="1"/>
</dbReference>
<feature type="domain" description="Activator of Hsp90 ATPase homologue 1/2-like C-terminal" evidence="2">
    <location>
        <begin position="26"/>
        <end position="161"/>
    </location>
</feature>
<dbReference type="Proteomes" id="UP001596958">
    <property type="component" value="Unassembled WGS sequence"/>
</dbReference>
<evidence type="ECO:0000313" key="4">
    <source>
        <dbReference type="Proteomes" id="UP001596958"/>
    </source>
</evidence>
<dbReference type="CDD" id="cd07814">
    <property type="entry name" value="SRPBCC_CalC_Aha1-like"/>
    <property type="match status" value="1"/>
</dbReference>
<accession>A0ABW2Z000</accession>
<dbReference type="RefSeq" id="WP_377102413.1">
    <property type="nucleotide sequence ID" value="NZ_JBHTHU010000022.1"/>
</dbReference>
<gene>
    <name evidence="3" type="ORF">ACFQZS_18120</name>
</gene>
<dbReference type="InterPro" id="IPR013538">
    <property type="entry name" value="ASHA1/2-like_C"/>
</dbReference>
<dbReference type="InterPro" id="IPR023393">
    <property type="entry name" value="START-like_dom_sf"/>
</dbReference>
<comment type="similarity">
    <text evidence="1">Belongs to the AHA1 family.</text>
</comment>
<reference evidence="4" key="1">
    <citation type="journal article" date="2019" name="Int. J. Syst. Evol. Microbiol.">
        <title>The Global Catalogue of Microorganisms (GCM) 10K type strain sequencing project: providing services to taxonomists for standard genome sequencing and annotation.</title>
        <authorList>
            <consortium name="The Broad Institute Genomics Platform"/>
            <consortium name="The Broad Institute Genome Sequencing Center for Infectious Disease"/>
            <person name="Wu L."/>
            <person name="Ma J."/>
        </authorList>
    </citation>
    <scope>NUCLEOTIDE SEQUENCE [LARGE SCALE GENOMIC DNA]</scope>
    <source>
        <strain evidence="4">CCUG 63418</strain>
    </source>
</reference>
<evidence type="ECO:0000256" key="1">
    <source>
        <dbReference type="ARBA" id="ARBA00006817"/>
    </source>
</evidence>
<comment type="caution">
    <text evidence="3">The sequence shown here is derived from an EMBL/GenBank/DDBJ whole genome shotgun (WGS) entry which is preliminary data.</text>
</comment>
<name>A0ABW2Z000_9SPHI</name>
<dbReference type="SUPFAM" id="SSF55961">
    <property type="entry name" value="Bet v1-like"/>
    <property type="match status" value="1"/>
</dbReference>
<sequence length="163" mass="18470">MTNYETVVEKDLPNKTLHVVREFKGTVERVWAAWTQAQLLDQWWAPRPWKAVTQSMDFKGGGVWLYYMQGPEGEPHYCRVDFAEIDPGKSFRAASNFCDENGNITAGMPTMYWHNVFSATETGSKVDVKLSFDDQASLEQILQMGFEGGFKMGLSNLDELLAS</sequence>
<evidence type="ECO:0000313" key="3">
    <source>
        <dbReference type="EMBL" id="MFD0752077.1"/>
    </source>
</evidence>
<protein>
    <submittedName>
        <fullName evidence="3">SRPBCC domain-containing protein</fullName>
    </submittedName>
</protein>
<evidence type="ECO:0000259" key="2">
    <source>
        <dbReference type="Pfam" id="PF08327"/>
    </source>
</evidence>
<dbReference type="EMBL" id="JBHTHU010000022">
    <property type="protein sequence ID" value="MFD0752077.1"/>
    <property type="molecule type" value="Genomic_DNA"/>
</dbReference>
<keyword evidence="4" id="KW-1185">Reference proteome</keyword>
<dbReference type="Pfam" id="PF08327">
    <property type="entry name" value="AHSA1"/>
    <property type="match status" value="1"/>
</dbReference>
<organism evidence="3 4">
    <name type="scientific">Mucilaginibacter calamicampi</name>
    <dbReference type="NCBI Taxonomy" id="1302352"/>
    <lineage>
        <taxon>Bacteria</taxon>
        <taxon>Pseudomonadati</taxon>
        <taxon>Bacteroidota</taxon>
        <taxon>Sphingobacteriia</taxon>
        <taxon>Sphingobacteriales</taxon>
        <taxon>Sphingobacteriaceae</taxon>
        <taxon>Mucilaginibacter</taxon>
    </lineage>
</organism>
<proteinExistence type="inferred from homology"/>